<dbReference type="InterPro" id="IPR025669">
    <property type="entry name" value="AAA_dom"/>
</dbReference>
<dbReference type="Proteomes" id="UP000587760">
    <property type="component" value="Unassembled WGS sequence"/>
</dbReference>
<dbReference type="EMBL" id="JACHGJ010000011">
    <property type="protein sequence ID" value="MBB6482326.1"/>
    <property type="molecule type" value="Genomic_DNA"/>
</dbReference>
<gene>
    <name evidence="2" type="ORF">HNR50_004019</name>
</gene>
<dbReference type="InterPro" id="IPR050678">
    <property type="entry name" value="DNA_Partitioning_ATPase"/>
</dbReference>
<dbReference type="AlphaFoldDB" id="A0A841RFE8"/>
<dbReference type="InterPro" id="IPR027417">
    <property type="entry name" value="P-loop_NTPase"/>
</dbReference>
<dbReference type="PANTHER" id="PTHR13696">
    <property type="entry name" value="P-LOOP CONTAINING NUCLEOSIDE TRIPHOSPHATE HYDROLASE"/>
    <property type="match status" value="1"/>
</dbReference>
<name>A0A841RFE8_9SPIO</name>
<dbReference type="FunFam" id="3.40.50.300:FF:000285">
    <property type="entry name" value="Sporulation initiation inhibitor Soj"/>
    <property type="match status" value="1"/>
</dbReference>
<accession>A0A841RFE8</accession>
<dbReference type="SUPFAM" id="SSF52540">
    <property type="entry name" value="P-loop containing nucleoside triphosphate hydrolases"/>
    <property type="match status" value="1"/>
</dbReference>
<dbReference type="PANTHER" id="PTHR13696:SF52">
    <property type="entry name" value="PARA FAMILY PROTEIN CT_582"/>
    <property type="match status" value="1"/>
</dbReference>
<evidence type="ECO:0000313" key="2">
    <source>
        <dbReference type="EMBL" id="MBB6482326.1"/>
    </source>
</evidence>
<evidence type="ECO:0000259" key="1">
    <source>
        <dbReference type="Pfam" id="PF13614"/>
    </source>
</evidence>
<reference evidence="2 3" key="1">
    <citation type="submission" date="2020-08" db="EMBL/GenBank/DDBJ databases">
        <title>Genomic Encyclopedia of Type Strains, Phase IV (KMG-IV): sequencing the most valuable type-strain genomes for metagenomic binning, comparative biology and taxonomic classification.</title>
        <authorList>
            <person name="Goeker M."/>
        </authorList>
    </citation>
    <scope>NUCLEOTIDE SEQUENCE [LARGE SCALE GENOMIC DNA]</scope>
    <source>
        <strain evidence="2 3">DSM 2461</strain>
    </source>
</reference>
<organism evidence="2 3">
    <name type="scientific">Spirochaeta isovalerica</name>
    <dbReference type="NCBI Taxonomy" id="150"/>
    <lineage>
        <taxon>Bacteria</taxon>
        <taxon>Pseudomonadati</taxon>
        <taxon>Spirochaetota</taxon>
        <taxon>Spirochaetia</taxon>
        <taxon>Spirochaetales</taxon>
        <taxon>Spirochaetaceae</taxon>
        <taxon>Spirochaeta</taxon>
    </lineage>
</organism>
<dbReference type="RefSeq" id="WP_184748563.1">
    <property type="nucleotide sequence ID" value="NZ_JACHGJ010000011.1"/>
</dbReference>
<dbReference type="Pfam" id="PF13614">
    <property type="entry name" value="AAA_31"/>
    <property type="match status" value="1"/>
</dbReference>
<dbReference type="Gene3D" id="3.40.50.300">
    <property type="entry name" value="P-loop containing nucleotide triphosphate hydrolases"/>
    <property type="match status" value="1"/>
</dbReference>
<keyword evidence="3" id="KW-1185">Reference proteome</keyword>
<sequence>MGKTIVFANQKGGVGKTTTAVNVGSYIAAEGKKVLLVDFDPQGNLSSSVGCNNKQDGIYEVITDKRNIEDVIVKTDQEGLFIVTSNLNLSGATIELVDMEGREFILKKALESVKDNFDYILIDCPPSLGVLTLNGFVASDYVIVPLQCEFFALEGFITMLFQTVKRIQQTVNKKLKIAGIVFTMYDSRTRLSNEVIHKVKSTFASHPEILFQTIIPRNIRLTEAPSHGVPINLYDNSCVGAKSYYKLALEVIDRV</sequence>
<proteinExistence type="predicted"/>
<dbReference type="CDD" id="cd02042">
    <property type="entry name" value="ParAB_family"/>
    <property type="match status" value="1"/>
</dbReference>
<feature type="domain" description="AAA" evidence="1">
    <location>
        <begin position="3"/>
        <end position="177"/>
    </location>
</feature>
<evidence type="ECO:0000313" key="3">
    <source>
        <dbReference type="Proteomes" id="UP000587760"/>
    </source>
</evidence>
<comment type="caution">
    <text evidence="2">The sequence shown here is derived from an EMBL/GenBank/DDBJ whole genome shotgun (WGS) entry which is preliminary data.</text>
</comment>
<protein>
    <submittedName>
        <fullName evidence="2">Chromosome partitioning protein</fullName>
    </submittedName>
</protein>